<name>A0ABS5I0X3_9GAMM</name>
<keyword evidence="12" id="KW-1185">Reference proteome</keyword>
<reference evidence="11 12" key="1">
    <citation type="submission" date="2020-02" db="EMBL/GenBank/DDBJ databases">
        <title>Shewanella WXL01 sp. nov., a marine bacterium isolated from green algae in Luhuitou Fringing Reef (Northern South China Sea).</title>
        <authorList>
            <person name="Wang X."/>
        </authorList>
    </citation>
    <scope>NUCLEOTIDE SEQUENCE [LARGE SCALE GENOMIC DNA]</scope>
    <source>
        <strain evidence="11 12">MCCC 1A01895</strain>
    </source>
</reference>
<dbReference type="Gene3D" id="1.10.10.1100">
    <property type="entry name" value="BFD-like [2Fe-2S]-binding domain"/>
    <property type="match status" value="1"/>
</dbReference>
<sequence>MYVCLCNAITDQQIKEAVSQGDYTLADVKKRLGVANQCGKCAKMANNIIQTQLAFEPNFYEVA</sequence>
<dbReference type="PANTHER" id="PTHR37424">
    <property type="entry name" value="BACTERIOFERRITIN-ASSOCIATED FERREDOXIN"/>
    <property type="match status" value="1"/>
</dbReference>
<dbReference type="InterPro" id="IPR052371">
    <property type="entry name" value="BFD-associated_ferredoxin"/>
</dbReference>
<evidence type="ECO:0000256" key="6">
    <source>
        <dbReference type="ARBA" id="ARBA00023014"/>
    </source>
</evidence>
<proteinExistence type="inferred from homology"/>
<evidence type="ECO:0000256" key="7">
    <source>
        <dbReference type="ARBA" id="ARBA00034078"/>
    </source>
</evidence>
<evidence type="ECO:0000256" key="3">
    <source>
        <dbReference type="ARBA" id="ARBA00022723"/>
    </source>
</evidence>
<comment type="caution">
    <text evidence="11">The sequence shown here is derived from an EMBL/GenBank/DDBJ whole genome shotgun (WGS) entry which is preliminary data.</text>
</comment>
<dbReference type="InterPro" id="IPR041854">
    <property type="entry name" value="BFD-like_2Fe2S-bd_dom_sf"/>
</dbReference>
<evidence type="ECO:0000256" key="1">
    <source>
        <dbReference type="ARBA" id="ARBA00022448"/>
    </source>
</evidence>
<comment type="similarity">
    <text evidence="9">Belongs to the Bfd family.</text>
</comment>
<feature type="domain" description="BFD-like [2Fe-2S]-binding" evidence="10">
    <location>
        <begin position="2"/>
        <end position="50"/>
    </location>
</feature>
<evidence type="ECO:0000313" key="12">
    <source>
        <dbReference type="Proteomes" id="UP000811844"/>
    </source>
</evidence>
<keyword evidence="1" id="KW-0813">Transport</keyword>
<organism evidence="11 12">
    <name type="scientific">Shewanella intestini</name>
    <dbReference type="NCBI Taxonomy" id="2017544"/>
    <lineage>
        <taxon>Bacteria</taxon>
        <taxon>Pseudomonadati</taxon>
        <taxon>Pseudomonadota</taxon>
        <taxon>Gammaproteobacteria</taxon>
        <taxon>Alteromonadales</taxon>
        <taxon>Shewanellaceae</taxon>
        <taxon>Shewanella</taxon>
    </lineage>
</organism>
<keyword evidence="2" id="KW-0001">2Fe-2S</keyword>
<evidence type="ECO:0000256" key="2">
    <source>
        <dbReference type="ARBA" id="ARBA00022714"/>
    </source>
</evidence>
<dbReference type="RefSeq" id="WP_153661678.1">
    <property type="nucleotide sequence ID" value="NZ_JAAIKR010000004.1"/>
</dbReference>
<gene>
    <name evidence="11" type="ORF">G3R48_06690</name>
</gene>
<dbReference type="EMBL" id="JAAIKR010000004">
    <property type="protein sequence ID" value="MBR9727673.1"/>
    <property type="molecule type" value="Genomic_DNA"/>
</dbReference>
<keyword evidence="5" id="KW-0408">Iron</keyword>
<comment type="cofactor">
    <cofactor evidence="7">
        <name>[2Fe-2S] cluster</name>
        <dbReference type="ChEBI" id="CHEBI:190135"/>
    </cofactor>
</comment>
<dbReference type="Pfam" id="PF04324">
    <property type="entry name" value="Fer2_BFD"/>
    <property type="match status" value="1"/>
</dbReference>
<keyword evidence="6" id="KW-0411">Iron-sulfur</keyword>
<dbReference type="Proteomes" id="UP000811844">
    <property type="component" value="Unassembled WGS sequence"/>
</dbReference>
<evidence type="ECO:0000256" key="9">
    <source>
        <dbReference type="ARBA" id="ARBA00046332"/>
    </source>
</evidence>
<evidence type="ECO:0000256" key="4">
    <source>
        <dbReference type="ARBA" id="ARBA00022982"/>
    </source>
</evidence>
<protein>
    <recommendedName>
        <fullName evidence="8">Bacterioferritin-associated ferredoxin</fullName>
    </recommendedName>
</protein>
<dbReference type="PANTHER" id="PTHR37424:SF1">
    <property type="entry name" value="BACTERIOFERRITIN-ASSOCIATED FERREDOXIN"/>
    <property type="match status" value="1"/>
</dbReference>
<evidence type="ECO:0000313" key="11">
    <source>
        <dbReference type="EMBL" id="MBR9727673.1"/>
    </source>
</evidence>
<dbReference type="InterPro" id="IPR007419">
    <property type="entry name" value="BFD-like_2Fe2S-bd_dom"/>
</dbReference>
<evidence type="ECO:0000256" key="5">
    <source>
        <dbReference type="ARBA" id="ARBA00023004"/>
    </source>
</evidence>
<evidence type="ECO:0000259" key="10">
    <source>
        <dbReference type="Pfam" id="PF04324"/>
    </source>
</evidence>
<evidence type="ECO:0000256" key="8">
    <source>
        <dbReference type="ARBA" id="ARBA00039386"/>
    </source>
</evidence>
<keyword evidence="4" id="KW-0249">Electron transport</keyword>
<accession>A0ABS5I0X3</accession>
<dbReference type="CDD" id="cd19945">
    <property type="entry name" value="Fer2_BFD"/>
    <property type="match status" value="1"/>
</dbReference>
<keyword evidence="3" id="KW-0479">Metal-binding</keyword>